<protein>
    <submittedName>
        <fullName evidence="9">dCMP deaminase</fullName>
        <ecNumber evidence="9">3.5.4.12</ecNumber>
    </submittedName>
</protein>
<evidence type="ECO:0000256" key="2">
    <source>
        <dbReference type="ARBA" id="ARBA00006576"/>
    </source>
</evidence>
<dbReference type="PANTHER" id="PTHR11086">
    <property type="entry name" value="DEOXYCYTIDYLATE DEAMINASE-RELATED"/>
    <property type="match status" value="1"/>
</dbReference>
<dbReference type="EMBL" id="JACHID010000006">
    <property type="protein sequence ID" value="MBB5021905.1"/>
    <property type="molecule type" value="Genomic_DNA"/>
</dbReference>
<evidence type="ECO:0000256" key="3">
    <source>
        <dbReference type="ARBA" id="ARBA00022723"/>
    </source>
</evidence>
<comment type="caution">
    <text evidence="9">The sequence shown here is derived from an EMBL/GenBank/DDBJ whole genome shotgun (WGS) entry which is preliminary data.</text>
</comment>
<evidence type="ECO:0000259" key="8">
    <source>
        <dbReference type="PROSITE" id="PS51747"/>
    </source>
</evidence>
<dbReference type="SUPFAM" id="SSF53927">
    <property type="entry name" value="Cytidine deaminase-like"/>
    <property type="match status" value="1"/>
</dbReference>
<dbReference type="GO" id="GO:0006220">
    <property type="term" value="P:pyrimidine nucleotide metabolic process"/>
    <property type="evidence" value="ECO:0007669"/>
    <property type="project" value="InterPro"/>
</dbReference>
<proteinExistence type="inferred from homology"/>
<evidence type="ECO:0000313" key="10">
    <source>
        <dbReference type="Proteomes" id="UP000528322"/>
    </source>
</evidence>
<gene>
    <name evidence="9" type="ORF">HNR37_001219</name>
</gene>
<dbReference type="AlphaFoldDB" id="A0A7W7Y4G1"/>
<dbReference type="RefSeq" id="WP_183731454.1">
    <property type="nucleotide sequence ID" value="NZ_JACHID010000006.1"/>
</dbReference>
<comment type="cofactor">
    <cofactor evidence="1 7">
        <name>Zn(2+)</name>
        <dbReference type="ChEBI" id="CHEBI:29105"/>
    </cofactor>
</comment>
<evidence type="ECO:0000313" key="9">
    <source>
        <dbReference type="EMBL" id="MBB5021905.1"/>
    </source>
</evidence>
<dbReference type="GO" id="GO:0004132">
    <property type="term" value="F:dCMP deaminase activity"/>
    <property type="evidence" value="ECO:0007669"/>
    <property type="project" value="UniProtKB-EC"/>
</dbReference>
<dbReference type="PIRSF" id="PIRSF006019">
    <property type="entry name" value="dCMP_deaminase"/>
    <property type="match status" value="1"/>
</dbReference>
<sequence>MTPPRVRPDWDEYFFNITLEVARRASCLRRQIGAIVVRDKRIIATGYNGAPPGVRSSMEIGSCLRDERGIASGTHHEICRGLHAEQNAILQAARFGTSAQGSTLYCTHQPCSICAKIIIGAGIVEVKYLYGYPDTLTQQYFAEAGIPCHHSSHPRGGSNQ</sequence>
<accession>A0A7W7Y4G1</accession>
<dbReference type="CDD" id="cd01286">
    <property type="entry name" value="deoxycytidylate_deaminase"/>
    <property type="match status" value="1"/>
</dbReference>
<feature type="binding site" evidence="7">
    <location>
        <position position="111"/>
    </location>
    <ligand>
        <name>Zn(2+)</name>
        <dbReference type="ChEBI" id="CHEBI:29105"/>
        <note>catalytic</note>
    </ligand>
</feature>
<feature type="binding site" evidence="7">
    <location>
        <position position="114"/>
    </location>
    <ligand>
        <name>Zn(2+)</name>
        <dbReference type="ChEBI" id="CHEBI:29105"/>
        <note>catalytic</note>
    </ligand>
</feature>
<dbReference type="InterPro" id="IPR016192">
    <property type="entry name" value="APOBEC/CMP_deaminase_Zn-bd"/>
</dbReference>
<feature type="domain" description="CMP/dCMP-type deaminase" evidence="8">
    <location>
        <begin position="9"/>
        <end position="148"/>
    </location>
</feature>
<keyword evidence="5 7" id="KW-0862">Zinc</keyword>
<dbReference type="GO" id="GO:0005737">
    <property type="term" value="C:cytoplasm"/>
    <property type="evidence" value="ECO:0007669"/>
    <property type="project" value="TreeGrafter"/>
</dbReference>
<dbReference type="InterPro" id="IPR002125">
    <property type="entry name" value="CMP_dCMP_dom"/>
</dbReference>
<dbReference type="Proteomes" id="UP000528322">
    <property type="component" value="Unassembled WGS sequence"/>
</dbReference>
<comment type="similarity">
    <text evidence="2">Belongs to the cytidine and deoxycytidylate deaminase family.</text>
</comment>
<dbReference type="PROSITE" id="PS00903">
    <property type="entry name" value="CYT_DCMP_DEAMINASES_1"/>
    <property type="match status" value="1"/>
</dbReference>
<name>A0A7W7Y4G1_9BACT</name>
<dbReference type="Gene3D" id="3.40.140.10">
    <property type="entry name" value="Cytidine Deaminase, domain 2"/>
    <property type="match status" value="1"/>
</dbReference>
<feature type="active site" description="Proton donor" evidence="6">
    <location>
        <position position="85"/>
    </location>
</feature>
<reference evidence="9 10" key="1">
    <citation type="submission" date="2020-08" db="EMBL/GenBank/DDBJ databases">
        <title>Genomic Encyclopedia of Type Strains, Phase IV (KMG-IV): sequencing the most valuable type-strain genomes for metagenomic binning, comparative biology and taxonomic classification.</title>
        <authorList>
            <person name="Goeker M."/>
        </authorList>
    </citation>
    <scope>NUCLEOTIDE SEQUENCE [LARGE SCALE GENOMIC DNA]</scope>
    <source>
        <strain evidence="9 10">DSM 22071</strain>
    </source>
</reference>
<dbReference type="Pfam" id="PF00383">
    <property type="entry name" value="dCMP_cyt_deam_1"/>
    <property type="match status" value="1"/>
</dbReference>
<dbReference type="GO" id="GO:0008270">
    <property type="term" value="F:zinc ion binding"/>
    <property type="evidence" value="ECO:0007669"/>
    <property type="project" value="InterPro"/>
</dbReference>
<dbReference type="InterPro" id="IPR016193">
    <property type="entry name" value="Cytidine_deaminase-like"/>
</dbReference>
<dbReference type="InterPro" id="IPR015517">
    <property type="entry name" value="dCMP_deaminase-rel"/>
</dbReference>
<keyword evidence="4 9" id="KW-0378">Hydrolase</keyword>
<dbReference type="EC" id="3.5.4.12" evidence="9"/>
<keyword evidence="3 7" id="KW-0479">Metal-binding</keyword>
<dbReference type="PANTHER" id="PTHR11086:SF18">
    <property type="entry name" value="DEOXYCYTIDYLATE DEAMINASE"/>
    <property type="match status" value="1"/>
</dbReference>
<dbReference type="PROSITE" id="PS51747">
    <property type="entry name" value="CYT_DCMP_DEAMINASES_2"/>
    <property type="match status" value="1"/>
</dbReference>
<evidence type="ECO:0000256" key="5">
    <source>
        <dbReference type="ARBA" id="ARBA00022833"/>
    </source>
</evidence>
<organism evidence="9 10">
    <name type="scientific">Desulfurispira natronophila</name>
    <dbReference type="NCBI Taxonomy" id="682562"/>
    <lineage>
        <taxon>Bacteria</taxon>
        <taxon>Pseudomonadati</taxon>
        <taxon>Chrysiogenota</taxon>
        <taxon>Chrysiogenia</taxon>
        <taxon>Chrysiogenales</taxon>
        <taxon>Chrysiogenaceae</taxon>
        <taxon>Desulfurispira</taxon>
    </lineage>
</organism>
<evidence type="ECO:0000256" key="6">
    <source>
        <dbReference type="PIRSR" id="PIRSR006019-1"/>
    </source>
</evidence>
<feature type="binding site" evidence="7">
    <location>
        <position position="83"/>
    </location>
    <ligand>
        <name>Zn(2+)</name>
        <dbReference type="ChEBI" id="CHEBI:29105"/>
        <note>catalytic</note>
    </ligand>
</feature>
<dbReference type="InterPro" id="IPR016473">
    <property type="entry name" value="dCMP_deaminase"/>
</dbReference>
<evidence type="ECO:0000256" key="7">
    <source>
        <dbReference type="PIRSR" id="PIRSR006019-2"/>
    </source>
</evidence>
<evidence type="ECO:0000256" key="1">
    <source>
        <dbReference type="ARBA" id="ARBA00001947"/>
    </source>
</evidence>
<keyword evidence="10" id="KW-1185">Reference proteome</keyword>
<dbReference type="InterPro" id="IPR035105">
    <property type="entry name" value="Deoxycytidylate_deaminase_dom"/>
</dbReference>
<evidence type="ECO:0000256" key="4">
    <source>
        <dbReference type="ARBA" id="ARBA00022801"/>
    </source>
</evidence>